<dbReference type="SMART" id="SM00800">
    <property type="entry name" value="uDENN"/>
    <property type="match status" value="1"/>
</dbReference>
<evidence type="ECO:0000313" key="8">
    <source>
        <dbReference type="Proteomes" id="UP000799640"/>
    </source>
</evidence>
<dbReference type="PANTHER" id="PTHR12296:SF21">
    <property type="entry name" value="DENN DOMAIN-CONTAINING PROTEIN 3"/>
    <property type="match status" value="1"/>
</dbReference>
<dbReference type="GO" id="GO:0032483">
    <property type="term" value="P:regulation of Rab protein signal transduction"/>
    <property type="evidence" value="ECO:0007669"/>
    <property type="project" value="TreeGrafter"/>
</dbReference>
<dbReference type="SMART" id="SM00801">
    <property type="entry name" value="dDENN"/>
    <property type="match status" value="1"/>
</dbReference>
<dbReference type="Pfam" id="PF03456">
    <property type="entry name" value="uDENN"/>
    <property type="match status" value="1"/>
</dbReference>
<accession>A0A6G1HSM3</accession>
<gene>
    <name evidence="7" type="ORF">EJ06DRAFT_479180</name>
</gene>
<dbReference type="SUPFAM" id="SSF57889">
    <property type="entry name" value="Cysteine-rich domain"/>
    <property type="match status" value="1"/>
</dbReference>
<evidence type="ECO:0000256" key="2">
    <source>
        <dbReference type="ARBA" id="ARBA00022833"/>
    </source>
</evidence>
<dbReference type="InterPro" id="IPR043153">
    <property type="entry name" value="DENN_C"/>
</dbReference>
<dbReference type="PROSITE" id="PS50211">
    <property type="entry name" value="DENN"/>
    <property type="match status" value="1"/>
</dbReference>
<dbReference type="SMART" id="SM00799">
    <property type="entry name" value="DENN"/>
    <property type="match status" value="1"/>
</dbReference>
<evidence type="ECO:0000313" key="7">
    <source>
        <dbReference type="EMBL" id="KAF2399058.1"/>
    </source>
</evidence>
<protein>
    <submittedName>
        <fullName evidence="7">DENN-domain-containing protein</fullName>
    </submittedName>
</protein>
<dbReference type="Gene3D" id="3.30.450.200">
    <property type="match status" value="1"/>
</dbReference>
<dbReference type="InterPro" id="IPR002219">
    <property type="entry name" value="PKC_DAG/PE"/>
</dbReference>
<dbReference type="Pfam" id="PF02141">
    <property type="entry name" value="DENN"/>
    <property type="match status" value="1"/>
</dbReference>
<dbReference type="EMBL" id="ML996698">
    <property type="protein sequence ID" value="KAF2399058.1"/>
    <property type="molecule type" value="Genomic_DNA"/>
</dbReference>
<feature type="domain" description="UDENN" evidence="6">
    <location>
        <begin position="226"/>
        <end position="996"/>
    </location>
</feature>
<evidence type="ECO:0000256" key="4">
    <source>
        <dbReference type="SAM" id="MobiDB-lite"/>
    </source>
</evidence>
<evidence type="ECO:0000256" key="1">
    <source>
        <dbReference type="ARBA" id="ARBA00022723"/>
    </source>
</evidence>
<name>A0A6G1HSM3_9PEZI</name>
<feature type="coiled-coil region" evidence="3">
    <location>
        <begin position="366"/>
        <end position="393"/>
    </location>
</feature>
<dbReference type="InterPro" id="IPR005112">
    <property type="entry name" value="dDENN_dom"/>
</dbReference>
<evidence type="ECO:0000256" key="3">
    <source>
        <dbReference type="SAM" id="Coils"/>
    </source>
</evidence>
<keyword evidence="2" id="KW-0862">Zinc</keyword>
<dbReference type="Pfam" id="PF03455">
    <property type="entry name" value="dDENN"/>
    <property type="match status" value="1"/>
</dbReference>
<dbReference type="Gene3D" id="3.30.60.20">
    <property type="match status" value="1"/>
</dbReference>
<sequence length="1115" mass="123406">MASHKSSADASLPSPPLADYFFITGIESTQIFDEKAAPVGVAAPPTLDTTIEENRELETAPNGRPTSYETYDSLGLGLEPRRASGLSFEARKSISSMLSSESHTASNRSSATTIKGFPMAGSTGLSEADFDKALRKFAAERDTFIEEIQFSAGVVPQPPKPKARAKAQKIVAEDVGGMRSAVGSVRRRLSTMNSLKRQPNPLMRTSSVRTSRRLSGYNSVIPTPQPFHHDPNMHPLRRRYEPVLLDRYPGKATAVDELKRRNPFPDYVPMFAFPNDVTVVSSDERPRATWHGFVMTGSDGAKLHGICLILWVPLNQKASEELERQCEDWRKANMSGEERELASSLGERLATERAKLSRLLARLPTMSQGSDERESLEEEISAVEEKIGLMTDLLRPVRHGAASKIEGLTDGETGLWIPRSYGVLGRNGGMTSFWKEWLRAVCVPMMNGAVLRVPASSPRVGMWQPLERYVVNLCSEAPSPISSITQVEIAIRELRLYARKEAVNELPNSRNIDLYALFRALSIQNIVTLFEYVMCETRIIFLSSHTAMLHLACNAIVNLIYPFKWSGIFIPVLPSRLIAALEAPCPYIVGIERRYEPEEYPDDEYVLFDLDRDTIQGTGVPTKPLPRQQKRKLTQLLHLAAPHHVRYGVPKGPPAYAMEAYPNDSYSSENSAIYNHRAASSTLSTLVSLSSSHFDDAGSVLASTRPLIFNAFLQARNDRSSRGSDQRPNTSSTGGTTRLASPPSPHVSPISAHFPVPTTPNSRSDSGFSLQATLREKRSGHFDSVSRRSSAHVFDPVASRRPSQPFLGHYPTQSISTLSSVDLRNGSSYAPSVYAQSTLAASTIMPGLMITPARNTDTVQHKEGHRMVWAAHDDKAVCSVCEDKSDEGIFKCDNCSVCAHSRCMQNVNLVCPSAFRPEQVRAAFVRCFSSLLYTYRRSMQMSNSEQKKNGLMFKFNYEGFLKSMPHENAEYMQMLRETQGFNEFIHERETKPPSDPEVKLFDQIILSKKNRGRMTLFHKATATDFLADASDHTWRTAAASPPSSRFPGDYRQVISRVPAKLDTLLMREPRVPQNVPRAGPGFARRRAVPSVAVPGGGAYGRPPGVGGIEGGLHSV</sequence>
<dbReference type="PANTHER" id="PTHR12296">
    <property type="entry name" value="DENN DOMAIN-CONTAINING PROTEIN 4"/>
    <property type="match status" value="1"/>
</dbReference>
<feature type="domain" description="Phorbol-ester/DAG-type" evidence="5">
    <location>
        <begin position="864"/>
        <end position="911"/>
    </location>
</feature>
<dbReference type="GO" id="GO:0046872">
    <property type="term" value="F:metal ion binding"/>
    <property type="evidence" value="ECO:0007669"/>
    <property type="project" value="UniProtKB-KW"/>
</dbReference>
<evidence type="ECO:0000259" key="6">
    <source>
        <dbReference type="PROSITE" id="PS50211"/>
    </source>
</evidence>
<keyword evidence="1" id="KW-0479">Metal-binding</keyword>
<dbReference type="InterPro" id="IPR001194">
    <property type="entry name" value="cDENN_dom"/>
</dbReference>
<reference evidence="7" key="1">
    <citation type="journal article" date="2020" name="Stud. Mycol.">
        <title>101 Dothideomycetes genomes: a test case for predicting lifestyles and emergence of pathogens.</title>
        <authorList>
            <person name="Haridas S."/>
            <person name="Albert R."/>
            <person name="Binder M."/>
            <person name="Bloem J."/>
            <person name="Labutti K."/>
            <person name="Salamov A."/>
            <person name="Andreopoulos B."/>
            <person name="Baker S."/>
            <person name="Barry K."/>
            <person name="Bills G."/>
            <person name="Bluhm B."/>
            <person name="Cannon C."/>
            <person name="Castanera R."/>
            <person name="Culley D."/>
            <person name="Daum C."/>
            <person name="Ezra D."/>
            <person name="Gonzalez J."/>
            <person name="Henrissat B."/>
            <person name="Kuo A."/>
            <person name="Liang C."/>
            <person name="Lipzen A."/>
            <person name="Lutzoni F."/>
            <person name="Magnuson J."/>
            <person name="Mondo S."/>
            <person name="Nolan M."/>
            <person name="Ohm R."/>
            <person name="Pangilinan J."/>
            <person name="Park H.-J."/>
            <person name="Ramirez L."/>
            <person name="Alfaro M."/>
            <person name="Sun H."/>
            <person name="Tritt A."/>
            <person name="Yoshinaga Y."/>
            <person name="Zwiers L.-H."/>
            <person name="Turgeon B."/>
            <person name="Goodwin S."/>
            <person name="Spatafora J."/>
            <person name="Crous P."/>
            <person name="Grigoriev I."/>
        </authorList>
    </citation>
    <scope>NUCLEOTIDE SEQUENCE</scope>
    <source>
        <strain evidence="7">CBS 262.69</strain>
    </source>
</reference>
<dbReference type="Gene3D" id="3.40.50.11500">
    <property type="match status" value="1"/>
</dbReference>
<dbReference type="OrthoDB" id="6019893at2759"/>
<feature type="compositionally biased region" description="Polar residues" evidence="4">
    <location>
        <begin position="726"/>
        <end position="739"/>
    </location>
</feature>
<keyword evidence="3" id="KW-0175">Coiled coil</keyword>
<dbReference type="InterPro" id="IPR005113">
    <property type="entry name" value="uDENN_dom"/>
</dbReference>
<organism evidence="7 8">
    <name type="scientific">Trichodelitschia bisporula</name>
    <dbReference type="NCBI Taxonomy" id="703511"/>
    <lineage>
        <taxon>Eukaryota</taxon>
        <taxon>Fungi</taxon>
        <taxon>Dikarya</taxon>
        <taxon>Ascomycota</taxon>
        <taxon>Pezizomycotina</taxon>
        <taxon>Dothideomycetes</taxon>
        <taxon>Dothideomycetes incertae sedis</taxon>
        <taxon>Phaeotrichales</taxon>
        <taxon>Phaeotrichaceae</taxon>
        <taxon>Trichodelitschia</taxon>
    </lineage>
</organism>
<dbReference type="Proteomes" id="UP000799640">
    <property type="component" value="Unassembled WGS sequence"/>
</dbReference>
<dbReference type="InterPro" id="IPR037516">
    <property type="entry name" value="Tripartite_DENN"/>
</dbReference>
<dbReference type="PROSITE" id="PS50081">
    <property type="entry name" value="ZF_DAG_PE_2"/>
    <property type="match status" value="1"/>
</dbReference>
<proteinExistence type="predicted"/>
<dbReference type="CDD" id="cd00029">
    <property type="entry name" value="C1"/>
    <property type="match status" value="1"/>
</dbReference>
<evidence type="ECO:0000259" key="5">
    <source>
        <dbReference type="PROSITE" id="PS50081"/>
    </source>
</evidence>
<dbReference type="GO" id="GO:0031410">
    <property type="term" value="C:cytoplasmic vesicle"/>
    <property type="evidence" value="ECO:0007669"/>
    <property type="project" value="TreeGrafter"/>
</dbReference>
<keyword evidence="8" id="KW-1185">Reference proteome</keyword>
<feature type="region of interest" description="Disordered" evidence="4">
    <location>
        <begin position="717"/>
        <end position="767"/>
    </location>
</feature>
<dbReference type="InterPro" id="IPR051696">
    <property type="entry name" value="DENN_Domain_GEFs"/>
</dbReference>
<dbReference type="InterPro" id="IPR046349">
    <property type="entry name" value="C1-like_sf"/>
</dbReference>
<dbReference type="AlphaFoldDB" id="A0A6G1HSM3"/>